<dbReference type="InterPro" id="IPR002372">
    <property type="entry name" value="PQQ_rpt_dom"/>
</dbReference>
<dbReference type="Proteomes" id="UP000245802">
    <property type="component" value="Chromosome"/>
</dbReference>
<dbReference type="PANTHER" id="PTHR34512:SF30">
    <property type="entry name" value="OUTER MEMBRANE PROTEIN ASSEMBLY FACTOR BAMB"/>
    <property type="match status" value="1"/>
</dbReference>
<dbReference type="AlphaFoldDB" id="A0A2Z3HAN1"/>
<feature type="domain" description="Pyrrolo-quinoline quinone repeat" evidence="2">
    <location>
        <begin position="92"/>
        <end position="307"/>
    </location>
</feature>
<name>A0A2Z3HAN1_9BACT</name>
<sequence>MLPPLSRLFGLLALLALASSGAARAADWVHWRGPAQNGHSLEKGLPADFDPALKDKGNVVWSAPFGGRSAPLVMGGRVYVVQGFGEGLSESERIVCLDEKSGKKLWEHVERIYHSDVVSSRLGWTPLTADPATGYVYVNTTAGNLVCLDKDGKEVWERQLTEEFGRFTGYGGRVSAPTFDSGLVIIGIINSSWGDLARGANRYYAFDAKNGNVVWIADTGPPKSTYQSNPVVAVIGGQRLLITGGGDGALHAFKVRTGELVWSYVFSGGAVNPSPIVDGNLVYCSHGEENPGGGVIGKVICVDASQIDPATKRPKSVWEYSKGQRFGLSSPALADGVLYVPEDSGELFAFDAKTGKLLWKYRYATEVRGAPLVADGKIYIFDVKGRLNIIKLNGRKAPDEDETFVYIFKESINGRPVQTETNGTPIAVNGRVYFTSRTDLFCLGETGSKPAAAKYPAPPAEAPSDGKVAGARLYPAEITLTPGGTYKFSVVYFDANGRELKAAPGAPVEWALPLPDKTPTGAQPPALIGKVAGSPTEGALELGPNPAQQGIVAFKVGALTARARVRVAPKLPARTDFDKAPDGSSPGGWINTNAKFAVKKLPDGNQVLSKVNDKAPPPLAKAIGYVTVPTASDYTIQADLMGSEVRGKLPDGGIVNSRYSLVLDGKPDAKLQKRTLRLTSWEARERINIGVPFDWQPGTWYTLKLAIELKPTAAVLRGKVWKKGEPEPEKWTIEFEDPHPNRDGAAGLYGYIPNVLDSGGKTEPGSELYFDNLSITPNNKGGK</sequence>
<keyword evidence="4" id="KW-1185">Reference proteome</keyword>
<keyword evidence="1" id="KW-0732">Signal</keyword>
<gene>
    <name evidence="3" type="ORF">C1280_15370</name>
</gene>
<evidence type="ECO:0000313" key="3">
    <source>
        <dbReference type="EMBL" id="AWM38230.1"/>
    </source>
</evidence>
<dbReference type="InterPro" id="IPR011047">
    <property type="entry name" value="Quinoprotein_ADH-like_sf"/>
</dbReference>
<protein>
    <recommendedName>
        <fullName evidence="2">Pyrrolo-quinoline quinone repeat domain-containing protein</fullName>
    </recommendedName>
</protein>
<evidence type="ECO:0000256" key="1">
    <source>
        <dbReference type="SAM" id="SignalP"/>
    </source>
</evidence>
<feature type="domain" description="Pyrrolo-quinoline quinone repeat" evidence="2">
    <location>
        <begin position="317"/>
        <end position="396"/>
    </location>
</feature>
<dbReference type="OrthoDB" id="244732at2"/>
<dbReference type="PANTHER" id="PTHR34512">
    <property type="entry name" value="CELL SURFACE PROTEIN"/>
    <property type="match status" value="1"/>
</dbReference>
<feature type="signal peptide" evidence="1">
    <location>
        <begin position="1"/>
        <end position="25"/>
    </location>
</feature>
<dbReference type="RefSeq" id="WP_010042706.1">
    <property type="nucleotide sequence ID" value="NZ_CP025958.1"/>
</dbReference>
<dbReference type="InterPro" id="IPR018391">
    <property type="entry name" value="PQQ_b-propeller_rpt"/>
</dbReference>
<dbReference type="Gene3D" id="2.130.10.10">
    <property type="entry name" value="YVTN repeat-like/Quinoprotein amine dehydrogenase"/>
    <property type="match status" value="2"/>
</dbReference>
<accession>A0A2Z3HAN1</accession>
<organism evidence="3 4">
    <name type="scientific">Gemmata obscuriglobus</name>
    <dbReference type="NCBI Taxonomy" id="114"/>
    <lineage>
        <taxon>Bacteria</taxon>
        <taxon>Pseudomonadati</taxon>
        <taxon>Planctomycetota</taxon>
        <taxon>Planctomycetia</taxon>
        <taxon>Gemmatales</taxon>
        <taxon>Gemmataceae</taxon>
        <taxon>Gemmata</taxon>
    </lineage>
</organism>
<dbReference type="EMBL" id="CP025958">
    <property type="protein sequence ID" value="AWM38230.1"/>
    <property type="molecule type" value="Genomic_DNA"/>
</dbReference>
<dbReference type="SMART" id="SM00564">
    <property type="entry name" value="PQQ"/>
    <property type="match status" value="4"/>
</dbReference>
<feature type="chain" id="PRO_5016258327" description="Pyrrolo-quinoline quinone repeat domain-containing protein" evidence="1">
    <location>
        <begin position="26"/>
        <end position="783"/>
    </location>
</feature>
<proteinExistence type="predicted"/>
<dbReference type="KEGG" id="gog:C1280_15370"/>
<evidence type="ECO:0000259" key="2">
    <source>
        <dbReference type="Pfam" id="PF13360"/>
    </source>
</evidence>
<evidence type="ECO:0000313" key="4">
    <source>
        <dbReference type="Proteomes" id="UP000245802"/>
    </source>
</evidence>
<reference evidence="3 4" key="1">
    <citation type="submission" date="2018-01" db="EMBL/GenBank/DDBJ databases">
        <title>G. obscuriglobus.</title>
        <authorList>
            <person name="Franke J."/>
            <person name="Blomberg W."/>
            <person name="Selmecki A."/>
        </authorList>
    </citation>
    <scope>NUCLEOTIDE SEQUENCE [LARGE SCALE GENOMIC DNA]</scope>
    <source>
        <strain evidence="3 4">DSM 5831</strain>
    </source>
</reference>
<dbReference type="SUPFAM" id="SSF50998">
    <property type="entry name" value="Quinoprotein alcohol dehydrogenase-like"/>
    <property type="match status" value="1"/>
</dbReference>
<dbReference type="InterPro" id="IPR015943">
    <property type="entry name" value="WD40/YVTN_repeat-like_dom_sf"/>
</dbReference>
<dbReference type="Pfam" id="PF13360">
    <property type="entry name" value="PQQ_2"/>
    <property type="match status" value="2"/>
</dbReference>